<protein>
    <recommendedName>
        <fullName evidence="3">DUF3348 domain-containing protein</fullName>
    </recommendedName>
</protein>
<proteinExistence type="predicted"/>
<dbReference type="AlphaFoldDB" id="A0A1H6ZE85"/>
<evidence type="ECO:0000313" key="1">
    <source>
        <dbReference type="EMBL" id="SEJ51016.1"/>
    </source>
</evidence>
<evidence type="ECO:0008006" key="3">
    <source>
        <dbReference type="Google" id="ProtNLM"/>
    </source>
</evidence>
<dbReference type="InterPro" id="IPR021783">
    <property type="entry name" value="DUF3348"/>
</dbReference>
<dbReference type="Pfam" id="PF11828">
    <property type="entry name" value="DUF3348"/>
    <property type="match status" value="1"/>
</dbReference>
<evidence type="ECO:0000313" key="2">
    <source>
        <dbReference type="Proteomes" id="UP000199420"/>
    </source>
</evidence>
<dbReference type="EMBL" id="FNYC01000010">
    <property type="protein sequence ID" value="SEJ51016.1"/>
    <property type="molecule type" value="Genomic_DNA"/>
</dbReference>
<sequence>MAVIPADRLTREPAEFGDRRSPIAASMSATRQMEYAADGRSGPAGGRCFLKRQQWNTRIRPTSCELISGQRLTALPVALNLRFCSGKMAQAALPPAVRGPTFIRLLARLAEADVAAPGQPLPDRLGQWLDWKQALSLADALDGKATAAESAAPAADELGAECARVREALATAIKDDPLLDPGAPADSEPDYAAFRQACLARQRAMQAHLGRLRGKLRDALAQASPAMARLAGVDAVLEAALTPREHLLLAKVPELLGRRFERLRVAGHASSAWLDGFRRDMQSVLLAELDLRFQPVDALLAALHTS</sequence>
<name>A0A1H6ZE85_9GAMM</name>
<organism evidence="1 2">
    <name type="scientific">Frateuria terrea</name>
    <dbReference type="NCBI Taxonomy" id="529704"/>
    <lineage>
        <taxon>Bacteria</taxon>
        <taxon>Pseudomonadati</taxon>
        <taxon>Pseudomonadota</taxon>
        <taxon>Gammaproteobacteria</taxon>
        <taxon>Lysobacterales</taxon>
        <taxon>Rhodanobacteraceae</taxon>
        <taxon>Frateuria</taxon>
    </lineage>
</organism>
<accession>A0A1H6ZE85</accession>
<keyword evidence="2" id="KW-1185">Reference proteome</keyword>
<dbReference type="STRING" id="529704.SAMN02927913_0048"/>
<dbReference type="Proteomes" id="UP000199420">
    <property type="component" value="Unassembled WGS sequence"/>
</dbReference>
<gene>
    <name evidence="1" type="ORF">SAMN04487997_0048</name>
</gene>
<reference evidence="1 2" key="1">
    <citation type="submission" date="2016-10" db="EMBL/GenBank/DDBJ databases">
        <authorList>
            <person name="de Groot N.N."/>
        </authorList>
    </citation>
    <scope>NUCLEOTIDE SEQUENCE [LARGE SCALE GENOMIC DNA]</scope>
    <source>
        <strain evidence="1 2">DSM 26515</strain>
    </source>
</reference>